<dbReference type="AlphaFoldDB" id="A0A9Q1HG36"/>
<proteinExistence type="predicted"/>
<comment type="caution">
    <text evidence="2">The sequence shown here is derived from an EMBL/GenBank/DDBJ whole genome shotgun (WGS) entry which is preliminary data.</text>
</comment>
<keyword evidence="3" id="KW-1185">Reference proteome</keyword>
<evidence type="ECO:0000259" key="1">
    <source>
        <dbReference type="Pfam" id="PF20209"/>
    </source>
</evidence>
<gene>
    <name evidence="2" type="ORF">HOLleu_10974</name>
</gene>
<protein>
    <recommendedName>
        <fullName evidence="1">DUF6570 domain-containing protein</fullName>
    </recommendedName>
</protein>
<sequence>MQVTELPKGGQLSLKGNVVNVPVNVMPAVTTLPRHIGASETIAVKLKKKLKKKSHVYIENVRPQKVFEALQWLTSNG</sequence>
<dbReference type="EMBL" id="JAIZAY010000004">
    <property type="protein sequence ID" value="KAJ8043741.1"/>
    <property type="molecule type" value="Genomic_DNA"/>
</dbReference>
<dbReference type="InterPro" id="IPR046700">
    <property type="entry name" value="DUF6570"/>
</dbReference>
<dbReference type="Proteomes" id="UP001152320">
    <property type="component" value="Chromosome 4"/>
</dbReference>
<evidence type="ECO:0000313" key="2">
    <source>
        <dbReference type="EMBL" id="KAJ8043741.1"/>
    </source>
</evidence>
<name>A0A9Q1HG36_HOLLE</name>
<accession>A0A9Q1HG36</accession>
<feature type="domain" description="DUF6570" evidence="1">
    <location>
        <begin position="2"/>
        <end position="76"/>
    </location>
</feature>
<reference evidence="2" key="1">
    <citation type="submission" date="2021-10" db="EMBL/GenBank/DDBJ databases">
        <title>Tropical sea cucumber genome reveals ecological adaptation and Cuvierian tubules defense mechanism.</title>
        <authorList>
            <person name="Chen T."/>
        </authorList>
    </citation>
    <scope>NUCLEOTIDE SEQUENCE</scope>
    <source>
        <strain evidence="2">Nanhai2018</strain>
        <tissue evidence="2">Muscle</tissue>
    </source>
</reference>
<organism evidence="2 3">
    <name type="scientific">Holothuria leucospilota</name>
    <name type="common">Black long sea cucumber</name>
    <name type="synonym">Mertensiothuria leucospilota</name>
    <dbReference type="NCBI Taxonomy" id="206669"/>
    <lineage>
        <taxon>Eukaryota</taxon>
        <taxon>Metazoa</taxon>
        <taxon>Echinodermata</taxon>
        <taxon>Eleutherozoa</taxon>
        <taxon>Echinozoa</taxon>
        <taxon>Holothuroidea</taxon>
        <taxon>Aspidochirotacea</taxon>
        <taxon>Aspidochirotida</taxon>
        <taxon>Holothuriidae</taxon>
        <taxon>Holothuria</taxon>
    </lineage>
</organism>
<evidence type="ECO:0000313" key="3">
    <source>
        <dbReference type="Proteomes" id="UP001152320"/>
    </source>
</evidence>
<dbReference type="Pfam" id="PF20209">
    <property type="entry name" value="DUF6570"/>
    <property type="match status" value="1"/>
</dbReference>